<keyword evidence="3" id="KW-1185">Reference proteome</keyword>
<keyword evidence="1" id="KW-0472">Membrane</keyword>
<name>A0ABY7ZU95_9ACTN</name>
<accession>A0ABY7ZU95</accession>
<feature type="transmembrane region" description="Helical" evidence="1">
    <location>
        <begin position="236"/>
        <end position="257"/>
    </location>
</feature>
<keyword evidence="1" id="KW-1133">Transmembrane helix</keyword>
<feature type="transmembrane region" description="Helical" evidence="1">
    <location>
        <begin position="118"/>
        <end position="143"/>
    </location>
</feature>
<feature type="transmembrane region" description="Helical" evidence="1">
    <location>
        <begin position="193"/>
        <end position="216"/>
    </location>
</feature>
<gene>
    <name evidence="2" type="ORF">PVK37_09575</name>
</gene>
<dbReference type="EMBL" id="CP118615">
    <property type="protein sequence ID" value="WDZ86616.1"/>
    <property type="molecule type" value="Genomic_DNA"/>
</dbReference>
<sequence>MLAVTRAELTKILTLRSTWLVTGIIIALHLLISAANLRLNSEAVRNITPDGVIELFPGEPRPAHVALVGFLVAASFQMCLFLPVQAGVLAGQEFRAHQLGQSVLAVPRRGVLVTAKTMAVALYLSLVSLVIASISTAFMYAAVKDWSPGMVTSGDALLGQGRFLVFAVLSALVGYALTLIARSTLIGIGATVALIAVTMTQLTAVFVPAVDALFPFSAGRNLLLDPRDNRLTAGPAHALVVTVLWPVVTTAVAAVLLNRRDAR</sequence>
<protein>
    <recommendedName>
        <fullName evidence="4">ABC-2 family transporter protein</fullName>
    </recommendedName>
</protein>
<proteinExistence type="predicted"/>
<dbReference type="RefSeq" id="WP_275033462.1">
    <property type="nucleotide sequence ID" value="NZ_CP118615.1"/>
</dbReference>
<dbReference type="Proteomes" id="UP001219605">
    <property type="component" value="Chromosome"/>
</dbReference>
<evidence type="ECO:0000313" key="2">
    <source>
        <dbReference type="EMBL" id="WDZ86616.1"/>
    </source>
</evidence>
<reference evidence="2 3" key="1">
    <citation type="submission" date="2023-02" db="EMBL/GenBank/DDBJ databases">
        <authorList>
            <person name="Mo P."/>
        </authorList>
    </citation>
    <scope>NUCLEOTIDE SEQUENCE [LARGE SCALE GENOMIC DNA]</scope>
    <source>
        <strain evidence="2 3">HUAS 3</strain>
    </source>
</reference>
<feature type="transmembrane region" description="Helical" evidence="1">
    <location>
        <begin position="163"/>
        <end position="181"/>
    </location>
</feature>
<feature type="transmembrane region" description="Helical" evidence="1">
    <location>
        <begin position="65"/>
        <end position="90"/>
    </location>
</feature>
<evidence type="ECO:0000256" key="1">
    <source>
        <dbReference type="SAM" id="Phobius"/>
    </source>
</evidence>
<organism evidence="2 3">
    <name type="scientific">Micromonospora cathayae</name>
    <dbReference type="NCBI Taxonomy" id="3028804"/>
    <lineage>
        <taxon>Bacteria</taxon>
        <taxon>Bacillati</taxon>
        <taxon>Actinomycetota</taxon>
        <taxon>Actinomycetes</taxon>
        <taxon>Micromonosporales</taxon>
        <taxon>Micromonosporaceae</taxon>
        <taxon>Micromonospora</taxon>
    </lineage>
</organism>
<keyword evidence="1" id="KW-0812">Transmembrane</keyword>
<feature type="transmembrane region" description="Helical" evidence="1">
    <location>
        <begin position="12"/>
        <end position="32"/>
    </location>
</feature>
<evidence type="ECO:0000313" key="3">
    <source>
        <dbReference type="Proteomes" id="UP001219605"/>
    </source>
</evidence>
<evidence type="ECO:0008006" key="4">
    <source>
        <dbReference type="Google" id="ProtNLM"/>
    </source>
</evidence>